<protein>
    <submittedName>
        <fullName evidence="2">Asp/Glu/hydantoin racemase</fullName>
    </submittedName>
</protein>
<keyword evidence="3" id="KW-1185">Reference proteome</keyword>
<accession>A0A930Y7G5</accession>
<dbReference type="PANTHER" id="PTHR28047">
    <property type="entry name" value="PROTEIN DCG1"/>
    <property type="match status" value="1"/>
</dbReference>
<dbReference type="Proteomes" id="UP000656804">
    <property type="component" value="Unassembled WGS sequence"/>
</dbReference>
<gene>
    <name evidence="2" type="ORF">ISG29_09755</name>
</gene>
<dbReference type="RefSeq" id="WP_194503215.1">
    <property type="nucleotide sequence ID" value="NZ_JADIVZ010000003.1"/>
</dbReference>
<reference evidence="2" key="1">
    <citation type="submission" date="2020-11" db="EMBL/GenBank/DDBJ databases">
        <title>Nocardioides sp. CBS4Y-1, whole genome shotgun sequence.</title>
        <authorList>
            <person name="Tuo L."/>
        </authorList>
    </citation>
    <scope>NUCLEOTIDE SEQUENCE</scope>
    <source>
        <strain evidence="2">CBS4Y-1</strain>
    </source>
</reference>
<comment type="similarity">
    <text evidence="1">Belongs to the HyuE racemase family.</text>
</comment>
<dbReference type="AlphaFoldDB" id="A0A930Y7G5"/>
<dbReference type="InterPro" id="IPR052186">
    <property type="entry name" value="Hydantoin_racemase-like"/>
</dbReference>
<evidence type="ECO:0000256" key="1">
    <source>
        <dbReference type="ARBA" id="ARBA00038414"/>
    </source>
</evidence>
<sequence>MRILILNPNTTAAMTEKLVDVARAVAAPGTELIGVQPSWGVSAVQGYADGFVSAAASLDRVRALRAEGLEWDATVYAGFGDHGREGLAEVLRGPVVPIAEAAAMAACLIGHRYAVVTTTTRSVPQIRDILTVAGLADRCAGIHATGLPVLAAPEELLAAFEVQAARAIEAGANVLCLGSGAMAGWAQTASERVGVPVVDGLTAAVTFAEGLVRVGLGQASSPARTSA</sequence>
<dbReference type="InterPro" id="IPR053714">
    <property type="entry name" value="Iso_Racemase_Enz_sf"/>
</dbReference>
<name>A0A930Y7G5_9ACTN</name>
<organism evidence="2 3">
    <name type="scientific">Nocardioides acrostichi</name>
    <dbReference type="NCBI Taxonomy" id="2784339"/>
    <lineage>
        <taxon>Bacteria</taxon>
        <taxon>Bacillati</taxon>
        <taxon>Actinomycetota</taxon>
        <taxon>Actinomycetes</taxon>
        <taxon>Propionibacteriales</taxon>
        <taxon>Nocardioidaceae</taxon>
        <taxon>Nocardioides</taxon>
    </lineage>
</organism>
<dbReference type="GO" id="GO:0047661">
    <property type="term" value="F:amino-acid racemase activity"/>
    <property type="evidence" value="ECO:0007669"/>
    <property type="project" value="InterPro"/>
</dbReference>
<evidence type="ECO:0000313" key="2">
    <source>
        <dbReference type="EMBL" id="MBF4161976.1"/>
    </source>
</evidence>
<dbReference type="EMBL" id="JADIVZ010000003">
    <property type="protein sequence ID" value="MBF4161976.1"/>
    <property type="molecule type" value="Genomic_DNA"/>
</dbReference>
<dbReference type="Gene3D" id="3.40.50.12500">
    <property type="match status" value="1"/>
</dbReference>
<dbReference type="Pfam" id="PF01177">
    <property type="entry name" value="Asp_Glu_race"/>
    <property type="match status" value="1"/>
</dbReference>
<comment type="caution">
    <text evidence="2">The sequence shown here is derived from an EMBL/GenBank/DDBJ whole genome shotgun (WGS) entry which is preliminary data.</text>
</comment>
<proteinExistence type="inferred from homology"/>
<dbReference type="PANTHER" id="PTHR28047:SF5">
    <property type="entry name" value="PROTEIN DCG1"/>
    <property type="match status" value="1"/>
</dbReference>
<evidence type="ECO:0000313" key="3">
    <source>
        <dbReference type="Proteomes" id="UP000656804"/>
    </source>
</evidence>
<dbReference type="InterPro" id="IPR015942">
    <property type="entry name" value="Asp/Glu/hydantoin_racemase"/>
</dbReference>